<evidence type="ECO:0000313" key="1">
    <source>
        <dbReference type="EMBL" id="ERL87659.1"/>
    </source>
</evidence>
<proteinExistence type="predicted"/>
<dbReference type="EMBL" id="KB631984">
    <property type="protein sequence ID" value="ERL87659.1"/>
    <property type="molecule type" value="Genomic_DNA"/>
</dbReference>
<feature type="non-terminal residue" evidence="1">
    <location>
        <position position="70"/>
    </location>
</feature>
<organism evidence="1 2">
    <name type="scientific">Dendroctonus ponderosae</name>
    <name type="common">Mountain pine beetle</name>
    <dbReference type="NCBI Taxonomy" id="77166"/>
    <lineage>
        <taxon>Eukaryota</taxon>
        <taxon>Metazoa</taxon>
        <taxon>Ecdysozoa</taxon>
        <taxon>Arthropoda</taxon>
        <taxon>Hexapoda</taxon>
        <taxon>Insecta</taxon>
        <taxon>Pterygota</taxon>
        <taxon>Neoptera</taxon>
        <taxon>Endopterygota</taxon>
        <taxon>Coleoptera</taxon>
        <taxon>Polyphaga</taxon>
        <taxon>Cucujiformia</taxon>
        <taxon>Curculionidae</taxon>
        <taxon>Scolytinae</taxon>
        <taxon>Dendroctonus</taxon>
    </lineage>
</organism>
<reference evidence="1 2" key="1">
    <citation type="journal article" date="2013" name="Genome Biol.">
        <title>Draft genome of the mountain pine beetle, Dendroctonus ponderosae Hopkins, a major forest pest.</title>
        <authorList>
            <person name="Keeling C.I."/>
            <person name="Yuen M.M."/>
            <person name="Liao N.Y."/>
            <person name="Docking T.R."/>
            <person name="Chan S.K."/>
            <person name="Taylor G.A."/>
            <person name="Palmquist D.L."/>
            <person name="Jackman S.D."/>
            <person name="Nguyen A."/>
            <person name="Li M."/>
            <person name="Henderson H."/>
            <person name="Janes J.K."/>
            <person name="Zhao Y."/>
            <person name="Pandoh P."/>
            <person name="Moore R."/>
            <person name="Sperling F.A."/>
            <person name="Huber D.P."/>
            <person name="Birol I."/>
            <person name="Jones S.J."/>
            <person name="Bohlmann J."/>
        </authorList>
    </citation>
    <scope>NUCLEOTIDE SEQUENCE</scope>
</reference>
<name>U4U1A4_DENPD</name>
<protein>
    <submittedName>
        <fullName evidence="1">Uncharacterized protein</fullName>
    </submittedName>
</protein>
<dbReference type="Proteomes" id="UP000030742">
    <property type="component" value="Unassembled WGS sequence"/>
</dbReference>
<gene>
    <name evidence="1" type="ORF">D910_05050</name>
</gene>
<evidence type="ECO:0000313" key="2">
    <source>
        <dbReference type="Proteomes" id="UP000030742"/>
    </source>
</evidence>
<accession>U4U1A4</accession>
<dbReference type="AlphaFoldDB" id="U4U1A4"/>
<sequence>MRIRKHFIVLIGAQQRKLDLEDARATEDQSGFDEEILDFRTTLDTSRRILDTLNEEEICEFNNRMFRAGS</sequence>